<dbReference type="EMBL" id="CAKOFQ010006857">
    <property type="protein sequence ID" value="CAH1977305.1"/>
    <property type="molecule type" value="Genomic_DNA"/>
</dbReference>
<feature type="compositionally biased region" description="Polar residues" evidence="1">
    <location>
        <begin position="48"/>
        <end position="60"/>
    </location>
</feature>
<keyword evidence="3" id="KW-1185">Reference proteome</keyword>
<dbReference type="Proteomes" id="UP001152888">
    <property type="component" value="Unassembled WGS sequence"/>
</dbReference>
<reference evidence="2" key="1">
    <citation type="submission" date="2022-03" db="EMBL/GenBank/DDBJ databases">
        <authorList>
            <person name="Sayadi A."/>
        </authorList>
    </citation>
    <scope>NUCLEOTIDE SEQUENCE</scope>
</reference>
<dbReference type="OrthoDB" id="7481186at2759"/>
<name>A0A9P0PAQ6_ACAOB</name>
<gene>
    <name evidence="2" type="ORF">ACAOBT_LOCUS12582</name>
</gene>
<dbReference type="AlphaFoldDB" id="A0A9P0PAQ6"/>
<evidence type="ECO:0000313" key="2">
    <source>
        <dbReference type="EMBL" id="CAH1977305.1"/>
    </source>
</evidence>
<accession>A0A9P0PAQ6</accession>
<protein>
    <submittedName>
        <fullName evidence="2">Uncharacterized protein</fullName>
    </submittedName>
</protein>
<feature type="compositionally biased region" description="Basic and acidic residues" evidence="1">
    <location>
        <begin position="64"/>
        <end position="78"/>
    </location>
</feature>
<comment type="caution">
    <text evidence="2">The sequence shown here is derived from an EMBL/GenBank/DDBJ whole genome shotgun (WGS) entry which is preliminary data.</text>
</comment>
<organism evidence="2 3">
    <name type="scientific">Acanthoscelides obtectus</name>
    <name type="common">Bean weevil</name>
    <name type="synonym">Bruchus obtectus</name>
    <dbReference type="NCBI Taxonomy" id="200917"/>
    <lineage>
        <taxon>Eukaryota</taxon>
        <taxon>Metazoa</taxon>
        <taxon>Ecdysozoa</taxon>
        <taxon>Arthropoda</taxon>
        <taxon>Hexapoda</taxon>
        <taxon>Insecta</taxon>
        <taxon>Pterygota</taxon>
        <taxon>Neoptera</taxon>
        <taxon>Endopterygota</taxon>
        <taxon>Coleoptera</taxon>
        <taxon>Polyphaga</taxon>
        <taxon>Cucujiformia</taxon>
        <taxon>Chrysomeloidea</taxon>
        <taxon>Chrysomelidae</taxon>
        <taxon>Bruchinae</taxon>
        <taxon>Bruchini</taxon>
        <taxon>Acanthoscelides</taxon>
    </lineage>
</organism>
<evidence type="ECO:0000313" key="3">
    <source>
        <dbReference type="Proteomes" id="UP001152888"/>
    </source>
</evidence>
<proteinExistence type="predicted"/>
<evidence type="ECO:0000256" key="1">
    <source>
        <dbReference type="SAM" id="MobiDB-lite"/>
    </source>
</evidence>
<feature type="compositionally biased region" description="Polar residues" evidence="1">
    <location>
        <begin position="113"/>
        <end position="126"/>
    </location>
</feature>
<feature type="region of interest" description="Disordered" evidence="1">
    <location>
        <begin position="46"/>
        <end position="181"/>
    </location>
</feature>
<sequence>MTHSNITNGFRATGLFPLNSQAIPETAFAPSILSAVAQPAVEAVANENVLNPSSKASSSRKMPRTTEGRHIQKEAKWSDEDEVPLAKLKNKLNEAAKYHQPSTSRQAAERTPSKFSNEARSSSSKNIGDGKKHFYSLVSSSDSSEGKADEVDETTLDTSFHELLPTPINQTEKAHPIKKKQ</sequence>